<comment type="caution">
    <text evidence="1">The sequence shown here is derived from an EMBL/GenBank/DDBJ whole genome shotgun (WGS) entry which is preliminary data.</text>
</comment>
<dbReference type="GO" id="GO:0005198">
    <property type="term" value="F:structural molecule activity"/>
    <property type="evidence" value="ECO:0007669"/>
    <property type="project" value="InterPro"/>
</dbReference>
<name>A0A0R1UEK9_9LACO</name>
<dbReference type="STRING" id="417373.GCA_001570685_01457"/>
<organism evidence="1 2">
    <name type="scientific">Limosilactobacillus equigenerosi DSM 18793 = JCM 14505</name>
    <dbReference type="NCBI Taxonomy" id="1423742"/>
    <lineage>
        <taxon>Bacteria</taxon>
        <taxon>Bacillati</taxon>
        <taxon>Bacillota</taxon>
        <taxon>Bacilli</taxon>
        <taxon>Lactobacillales</taxon>
        <taxon>Lactobacillaceae</taxon>
        <taxon>Limosilactobacillus</taxon>
    </lineage>
</organism>
<dbReference type="EMBL" id="AZGC01000067">
    <property type="protein sequence ID" value="KRL91857.1"/>
    <property type="molecule type" value="Genomic_DNA"/>
</dbReference>
<gene>
    <name evidence="1" type="ORF">FC21_GL000627</name>
</gene>
<dbReference type="AlphaFoldDB" id="A0A0R1UEK9"/>
<dbReference type="Pfam" id="PF06152">
    <property type="entry name" value="Phage_min_cap2"/>
    <property type="match status" value="1"/>
</dbReference>
<evidence type="ECO:0000313" key="2">
    <source>
        <dbReference type="Proteomes" id="UP000051084"/>
    </source>
</evidence>
<reference evidence="1 2" key="1">
    <citation type="journal article" date="2015" name="Genome Announc.">
        <title>Expanding the biotechnology potential of lactobacilli through comparative genomics of 213 strains and associated genera.</title>
        <authorList>
            <person name="Sun Z."/>
            <person name="Harris H.M."/>
            <person name="McCann A."/>
            <person name="Guo C."/>
            <person name="Argimon S."/>
            <person name="Zhang W."/>
            <person name="Yang X."/>
            <person name="Jeffery I.B."/>
            <person name="Cooney J.C."/>
            <person name="Kagawa T.F."/>
            <person name="Liu W."/>
            <person name="Song Y."/>
            <person name="Salvetti E."/>
            <person name="Wrobel A."/>
            <person name="Rasinkangas P."/>
            <person name="Parkhill J."/>
            <person name="Rea M.C."/>
            <person name="O'Sullivan O."/>
            <person name="Ritari J."/>
            <person name="Douillard F.P."/>
            <person name="Paul Ross R."/>
            <person name="Yang R."/>
            <person name="Briner A.E."/>
            <person name="Felis G.E."/>
            <person name="de Vos W.M."/>
            <person name="Barrangou R."/>
            <person name="Klaenhammer T.R."/>
            <person name="Caufield P.W."/>
            <person name="Cui Y."/>
            <person name="Zhang H."/>
            <person name="O'Toole P.W."/>
        </authorList>
    </citation>
    <scope>NUCLEOTIDE SEQUENCE [LARGE SCALE GENOMIC DNA]</scope>
    <source>
        <strain evidence="1 2">DSM 18793</strain>
    </source>
</reference>
<sequence>MKDADYKHVDQGDVLMWQMQQLNNMNRLNDEAVKALKDKDGLSEDAIRDFVKFHGMKIIDEVDDELKRAGAEPQPVSERAKQALGALAAQTAKDLQNNINETLVSRNRGRESGFTKAYRQVLTESTTATVTGYMTHEQAVNRAVYKLVDKGFQTPLIDKGGRGWSVDNYARTVLYSTANRTFNELRLMRMKDHGLVTALMSSHMASRPACAPIQGHVVNVVDHSDPDFDKRYPTIYDHEYGEPGGTQGVNCRHILTPFNPETMENHEPQVNPAQAIRNGEIIQRQRAKERAIRSAKRRIFTAEALGDEKTANRAKALLRSRQKKLRAFIKDTNQSLDQDILVRDYSREKFYPGT</sequence>
<keyword evidence="2" id="KW-1185">Reference proteome</keyword>
<dbReference type="InterPro" id="IPR009319">
    <property type="entry name" value="Phage_A118_VSP1"/>
</dbReference>
<evidence type="ECO:0000313" key="1">
    <source>
        <dbReference type="EMBL" id="KRL91857.1"/>
    </source>
</evidence>
<protein>
    <submittedName>
        <fullName evidence="1">Minor capsid protein</fullName>
    </submittedName>
</protein>
<dbReference type="Proteomes" id="UP000051084">
    <property type="component" value="Unassembled WGS sequence"/>
</dbReference>
<proteinExistence type="predicted"/>
<accession>A0A0R1UEK9</accession>
<dbReference type="PATRIC" id="fig|1423742.4.peg.650"/>